<dbReference type="EMBL" id="LT906479">
    <property type="protein sequence ID" value="SNW00602.1"/>
    <property type="molecule type" value="Genomic_DNA"/>
</dbReference>
<dbReference type="Pfam" id="PF11080">
    <property type="entry name" value="GhoS"/>
    <property type="match status" value="1"/>
</dbReference>
<dbReference type="KEGG" id="sfj:SAMEA4384070_2190"/>
<protein>
    <submittedName>
        <fullName evidence="1">Protein of uncharacterized function (DUF2622)</fullName>
    </submittedName>
</protein>
<dbReference type="STRING" id="1411141.GCA_001590885_01065"/>
<gene>
    <name evidence="1" type="ORF">SAMEA4384070_02190</name>
</gene>
<keyword evidence="2" id="KW-1185">Reference proteome</keyword>
<proteinExistence type="predicted"/>
<evidence type="ECO:0000313" key="1">
    <source>
        <dbReference type="EMBL" id="SNW00602.1"/>
    </source>
</evidence>
<evidence type="ECO:0000313" key="2">
    <source>
        <dbReference type="Proteomes" id="UP000215134"/>
    </source>
</evidence>
<dbReference type="RefSeq" id="WP_061795475.1">
    <property type="nucleotide sequence ID" value="NZ_CABITV010000007.1"/>
</dbReference>
<name>A0A240BZ15_SERFI</name>
<dbReference type="GO" id="GO:0004521">
    <property type="term" value="F:RNA endonuclease activity"/>
    <property type="evidence" value="ECO:0007669"/>
    <property type="project" value="InterPro"/>
</dbReference>
<dbReference type="AlphaFoldDB" id="A0A240BZ15"/>
<dbReference type="InterPro" id="IPR038241">
    <property type="entry name" value="GhoS_sf"/>
</dbReference>
<dbReference type="GeneID" id="75027344"/>
<organism evidence="1 2">
    <name type="scientific">Serratia ficaria</name>
    <dbReference type="NCBI Taxonomy" id="61651"/>
    <lineage>
        <taxon>Bacteria</taxon>
        <taxon>Pseudomonadati</taxon>
        <taxon>Pseudomonadota</taxon>
        <taxon>Gammaproteobacteria</taxon>
        <taxon>Enterobacterales</taxon>
        <taxon>Yersiniaceae</taxon>
        <taxon>Serratia</taxon>
    </lineage>
</organism>
<accession>A0A240BZ15</accession>
<dbReference type="OrthoDB" id="6490595at2"/>
<dbReference type="InterPro" id="IPR022597">
    <property type="entry name" value="GhoS"/>
</dbReference>
<dbReference type="Proteomes" id="UP000215134">
    <property type="component" value="Chromosome 1"/>
</dbReference>
<dbReference type="Gene3D" id="3.30.70.2360">
    <property type="match status" value="1"/>
</dbReference>
<sequence>MSQSATTCFVVTFHYQEAGLTDLAKLTGQLTREGFVTSVTDESGVHHELGSNSFGFITVLNQEDVQQLAQGLGQVALGKTPEVEIFTYDDYVKRLHTDT</sequence>
<reference evidence="1 2" key="1">
    <citation type="submission" date="2017-06" db="EMBL/GenBank/DDBJ databases">
        <authorList>
            <consortium name="Pathogen Informatics"/>
        </authorList>
    </citation>
    <scope>NUCLEOTIDE SEQUENCE [LARGE SCALE GENOMIC DNA]</scope>
    <source>
        <strain evidence="1 2">NCTC12148</strain>
    </source>
</reference>